<dbReference type="InterPro" id="IPR038257">
    <property type="entry name" value="CRISPR-assoc_Cas3_HD_sf"/>
</dbReference>
<dbReference type="Pfam" id="PF18019">
    <property type="entry name" value="Cas3_HD"/>
    <property type="match status" value="1"/>
</dbReference>
<evidence type="ECO:0000256" key="3">
    <source>
        <dbReference type="ARBA" id="ARBA00022722"/>
    </source>
</evidence>
<dbReference type="Gene3D" id="1.10.3210.30">
    <property type="match status" value="1"/>
</dbReference>
<keyword evidence="6" id="KW-0378">Hydrolase</keyword>
<evidence type="ECO:0000259" key="11">
    <source>
        <dbReference type="PROSITE" id="PS51643"/>
    </source>
</evidence>
<comment type="caution">
    <text evidence="12">The sequence shown here is derived from an EMBL/GenBank/DDBJ whole genome shotgun (WGS) entry which is preliminary data.</text>
</comment>
<evidence type="ECO:0000256" key="7">
    <source>
        <dbReference type="ARBA" id="ARBA00022806"/>
    </source>
</evidence>
<evidence type="ECO:0000256" key="6">
    <source>
        <dbReference type="ARBA" id="ARBA00022801"/>
    </source>
</evidence>
<evidence type="ECO:0000256" key="8">
    <source>
        <dbReference type="ARBA" id="ARBA00022840"/>
    </source>
</evidence>
<sequence>MYKPAAPRSLISSPPGEAAATGPNPGRCAVAHYRELDQRWHELRSHLRGTGILTRRFARKIGLQNLGELMGLLHDLGKYSSAFQNYLLSAVNYLDPDADEYVDARSKKGHIDHSSAGAQVAWRTLAPRRGVSQLVGQWVALCVASHHSGLIDCITPDGHDRFTERIEKPESSTHVAEAEQRADPDVMDRIRRLLDSPCLLEEVTQLIDRIRQRARTQKLTGTPFSHMQLGLAIRFTFSCLIAGDRIDTVHFTNPTGIRFRQGGRYHYWNELIDRLEAHLVSMPTRHAIDVRRHEISDACRNAARRPTGIYTLSVPTGGGKTLASLRFALHHAAHHRLDRIIYIIPYTSIIDQNAQVVRKVMETATPPGNARRIVLEHHSNLGAEQQTYADKLLCDDWDAPIVYTTMVQFLEALFGSGTRGVRRMHQLANSVLVFDEIQTVPLRCLHVFNQALNFLVQEGNSSAVLCTATQPLLHRVSAEKGALMLAPDAELMPDADALFKAMKRVEVHDERKGGGWSDAELADLAIKALQEEGSCLVIVNTKKAARRLYQLASSQIDTDDVFHLSTDMCAAHRKAVLKKVIDRLKTPRRRVLCISTQLIEAGVDVDFRVVIRFLAGLDSIAQAAGRCNRHGGPRPGHVYVVNPENENLDMLPDIAKGREQAQLILDRYKRDPASYDDNILGRRTMQEYYEHYFFQRKEEMSYSLSKEKFYGATLLELLSTQDTARQNYSRQQKAQPPYPLLHAHMSAARAFKAIDTLTEAVIVPYSEKGKALIEDLHGQFDAADSGPSDLDTTRELLQRAQQFTVNVHPTTLNQLMSKRAVSVLGSSGIYCLDEAFYDRNLGLSNDLVNRMETMTW</sequence>
<dbReference type="NCBIfam" id="TIGR01596">
    <property type="entry name" value="cas3_HD"/>
    <property type="match status" value="1"/>
</dbReference>
<evidence type="ECO:0000313" key="12">
    <source>
        <dbReference type="EMBL" id="MDR4124910.1"/>
    </source>
</evidence>
<dbReference type="RefSeq" id="WP_347286390.1">
    <property type="nucleotide sequence ID" value="NZ_JAUZQE010000004.1"/>
</dbReference>
<evidence type="ECO:0000256" key="2">
    <source>
        <dbReference type="ARBA" id="ARBA00009046"/>
    </source>
</evidence>
<feature type="region of interest" description="Disordered" evidence="10">
    <location>
        <begin position="1"/>
        <end position="24"/>
    </location>
</feature>
<keyword evidence="7" id="KW-0347">Helicase</keyword>
<evidence type="ECO:0000256" key="4">
    <source>
        <dbReference type="ARBA" id="ARBA00022723"/>
    </source>
</evidence>
<evidence type="ECO:0000256" key="9">
    <source>
        <dbReference type="ARBA" id="ARBA00023118"/>
    </source>
</evidence>
<protein>
    <submittedName>
        <fullName evidence="12">CRISPR-associated helicase Cas3</fullName>
    </submittedName>
</protein>
<dbReference type="Pfam" id="PF00270">
    <property type="entry name" value="DEAD"/>
    <property type="match status" value="1"/>
</dbReference>
<dbReference type="Proteomes" id="UP001232156">
    <property type="component" value="Unassembled WGS sequence"/>
</dbReference>
<keyword evidence="9" id="KW-0051">Antiviral defense</keyword>
<evidence type="ECO:0000256" key="5">
    <source>
        <dbReference type="ARBA" id="ARBA00022741"/>
    </source>
</evidence>
<keyword evidence="13" id="KW-1185">Reference proteome</keyword>
<dbReference type="InterPro" id="IPR006483">
    <property type="entry name" value="CRISPR-assoc_Cas3_HD"/>
</dbReference>
<comment type="similarity">
    <text evidence="2">In the central section; belongs to the CRISPR-associated helicase Cas3 family.</text>
</comment>
<keyword evidence="5" id="KW-0547">Nucleotide-binding</keyword>
<dbReference type="SUPFAM" id="SSF52540">
    <property type="entry name" value="P-loop containing nucleoside triphosphate hydrolases"/>
    <property type="match status" value="1"/>
</dbReference>
<dbReference type="PANTHER" id="PTHR24031">
    <property type="entry name" value="RNA HELICASE"/>
    <property type="match status" value="1"/>
</dbReference>
<reference evidence="12 13" key="1">
    <citation type="submission" date="2023-08" db="EMBL/GenBank/DDBJ databases">
        <title>Alcaligenaceae gen. nov., a novel taxon isolated from the sludge of Yixing Pesticide Factory.</title>
        <authorList>
            <person name="Ruan L."/>
        </authorList>
    </citation>
    <scope>NUCLEOTIDE SEQUENCE [LARGE SCALE GENOMIC DNA]</scope>
    <source>
        <strain evidence="12 13">LG-2</strain>
    </source>
</reference>
<dbReference type="PROSITE" id="PS51643">
    <property type="entry name" value="HD_CAS3"/>
    <property type="match status" value="1"/>
</dbReference>
<dbReference type="NCBIfam" id="TIGR01587">
    <property type="entry name" value="cas3_core"/>
    <property type="match status" value="1"/>
</dbReference>
<comment type="similarity">
    <text evidence="1">In the N-terminal section; belongs to the CRISPR-associated nuclease Cas3-HD family.</text>
</comment>
<dbReference type="InterPro" id="IPR011545">
    <property type="entry name" value="DEAD/DEAH_box_helicase_dom"/>
</dbReference>
<evidence type="ECO:0000256" key="1">
    <source>
        <dbReference type="ARBA" id="ARBA00006847"/>
    </source>
</evidence>
<name>A0ABU1D397_9BURK</name>
<dbReference type="Pfam" id="PF22590">
    <property type="entry name" value="Cas3-like_C_2"/>
    <property type="match status" value="1"/>
</dbReference>
<evidence type="ECO:0000313" key="13">
    <source>
        <dbReference type="Proteomes" id="UP001232156"/>
    </source>
</evidence>
<evidence type="ECO:0000256" key="10">
    <source>
        <dbReference type="SAM" id="MobiDB-lite"/>
    </source>
</evidence>
<keyword evidence="3" id="KW-0540">Nuclease</keyword>
<organism evidence="12 13">
    <name type="scientific">Yanghanlia caeni</name>
    <dbReference type="NCBI Taxonomy" id="3064283"/>
    <lineage>
        <taxon>Bacteria</taxon>
        <taxon>Pseudomonadati</taxon>
        <taxon>Pseudomonadota</taxon>
        <taxon>Betaproteobacteria</taxon>
        <taxon>Burkholderiales</taxon>
        <taxon>Alcaligenaceae</taxon>
        <taxon>Yanghanlia</taxon>
    </lineage>
</organism>
<keyword evidence="8" id="KW-0067">ATP-binding</keyword>
<keyword evidence="4" id="KW-0479">Metal-binding</keyword>
<proteinExistence type="inferred from homology"/>
<dbReference type="EMBL" id="JAUZQE010000004">
    <property type="protein sequence ID" value="MDR4124910.1"/>
    <property type="molecule type" value="Genomic_DNA"/>
</dbReference>
<gene>
    <name evidence="12" type="primary">cas3</name>
    <name evidence="12" type="ORF">Q8947_02785</name>
</gene>
<accession>A0ABU1D397</accession>
<dbReference type="InterPro" id="IPR027417">
    <property type="entry name" value="P-loop_NTPase"/>
</dbReference>
<dbReference type="CDD" id="cd09641">
    <property type="entry name" value="Cas3''_I"/>
    <property type="match status" value="1"/>
</dbReference>
<dbReference type="SUPFAM" id="SSF109604">
    <property type="entry name" value="HD-domain/PDEase-like"/>
    <property type="match status" value="1"/>
</dbReference>
<dbReference type="CDD" id="cd17930">
    <property type="entry name" value="DEXHc_cas3"/>
    <property type="match status" value="1"/>
</dbReference>
<dbReference type="Gene3D" id="3.40.50.300">
    <property type="entry name" value="P-loop containing nucleotide triphosphate hydrolases"/>
    <property type="match status" value="2"/>
</dbReference>
<dbReference type="InterPro" id="IPR006474">
    <property type="entry name" value="Helicase_Cas3_CRISPR-ass_core"/>
</dbReference>
<feature type="domain" description="HD Cas3-type" evidence="11">
    <location>
        <begin position="36"/>
        <end position="246"/>
    </location>
</feature>
<dbReference type="InterPro" id="IPR054712">
    <property type="entry name" value="Cas3-like_dom"/>
</dbReference>